<proteinExistence type="predicted"/>
<accession>A0ABY1PIJ0</accession>
<evidence type="ECO:0008006" key="3">
    <source>
        <dbReference type="Google" id="ProtNLM"/>
    </source>
</evidence>
<comment type="caution">
    <text evidence="1">The sequence shown here is derived from an EMBL/GenBank/DDBJ whole genome shotgun (WGS) entry which is preliminary data.</text>
</comment>
<evidence type="ECO:0000313" key="2">
    <source>
        <dbReference type="Proteomes" id="UP001157914"/>
    </source>
</evidence>
<organism evidence="1 2">
    <name type="scientific">Roseibium denhamense</name>
    <dbReference type="NCBI Taxonomy" id="76305"/>
    <lineage>
        <taxon>Bacteria</taxon>
        <taxon>Pseudomonadati</taxon>
        <taxon>Pseudomonadota</taxon>
        <taxon>Alphaproteobacteria</taxon>
        <taxon>Hyphomicrobiales</taxon>
        <taxon>Stappiaceae</taxon>
        <taxon>Roseibium</taxon>
    </lineage>
</organism>
<keyword evidence="2" id="KW-1185">Reference proteome</keyword>
<dbReference type="Proteomes" id="UP001157914">
    <property type="component" value="Unassembled WGS sequence"/>
</dbReference>
<name>A0ABY1PIJ0_9HYPH</name>
<dbReference type="RefSeq" id="WP_155190710.1">
    <property type="nucleotide sequence ID" value="NZ_BAAAEA010000002.1"/>
</dbReference>
<sequence length="350" mass="37195">MSLQTQSQTDINTVDIQKLLARTDDKALMEADTGSHYQTAYTYFYVPGAIGSAQNTADDAGLGTLIRLGGYSDLEEAAETAGTLSVYYPSRHIDDEGSSAAALQNAASGSQGILFACDGRILLKTAERMYFESAAFHHDVDGDYVVEATGNMSLSTTGASGTVDLKSINDTVTITSGNNKSITIDAGNGTGDLEENVKTATRKIGGDEYTVTKGAARSWTEGTTTSFYWGATCSISAGVGFYLSMGADIFIKPVMSLSWTTLGLAFTGVSVSWTGVTVDLEEVSMKLRGVQTESQIVNSKLRQINHELNTLQVDMSDVSATTEMLSARAGYIDSQIGSIKADIQDINCKI</sequence>
<reference evidence="1 2" key="1">
    <citation type="submission" date="2017-05" db="EMBL/GenBank/DDBJ databases">
        <authorList>
            <person name="Varghese N."/>
            <person name="Submissions S."/>
        </authorList>
    </citation>
    <scope>NUCLEOTIDE SEQUENCE [LARGE SCALE GENOMIC DNA]</scope>
    <source>
        <strain evidence="1 2">DSM 15949</strain>
    </source>
</reference>
<dbReference type="EMBL" id="FXTT01000006">
    <property type="protein sequence ID" value="SMP35171.1"/>
    <property type="molecule type" value="Genomic_DNA"/>
</dbReference>
<evidence type="ECO:0000313" key="1">
    <source>
        <dbReference type="EMBL" id="SMP35171.1"/>
    </source>
</evidence>
<gene>
    <name evidence="1" type="ORF">SAMN06265374_3972</name>
</gene>
<protein>
    <recommendedName>
        <fullName evidence="3">DUF1983 domain-containing protein</fullName>
    </recommendedName>
</protein>